<accession>A0AAI8FDZ7</accession>
<proteinExistence type="predicted"/>
<name>A0AAI8FDZ7_MESHY</name>
<sequence>MEEKLKQELFELISQTPGIVAFGIIEDPTFSKINKSTLYSESIIKIEQKNKKNDISFSIFVSVGVNIKILIEGLRTQIKFFLKRHNEDLQNLNIQIRGVM</sequence>
<reference evidence="1 2" key="1">
    <citation type="journal article" date="2013" name="Genome Announc.">
        <title>Complete Genome Sequence of Mycoplasma hyorhinis Strain SK76.</title>
        <authorList>
            <person name="Goodison S."/>
            <person name="Urquidi V."/>
            <person name="Kumar D."/>
            <person name="Reyes L."/>
            <person name="Rosser C.J."/>
        </authorList>
    </citation>
    <scope>NUCLEOTIDE SEQUENCE [LARGE SCALE GENOMIC DNA]</scope>
    <source>
        <strain evidence="1 2">SK76</strain>
    </source>
</reference>
<dbReference type="KEGG" id="mhs:MOS_559"/>
<evidence type="ECO:0000313" key="1">
    <source>
        <dbReference type="EMBL" id="AFX74471.1"/>
    </source>
</evidence>
<dbReference type="GeneID" id="93248658"/>
<dbReference type="AlphaFoldDB" id="A0AAI8FDZ7"/>
<dbReference type="Proteomes" id="UP000009399">
    <property type="component" value="Chromosome"/>
</dbReference>
<gene>
    <name evidence="1" type="ORF">MOS_559</name>
</gene>
<dbReference type="EMBL" id="CP003914">
    <property type="protein sequence ID" value="AFX74471.1"/>
    <property type="molecule type" value="Genomic_DNA"/>
</dbReference>
<evidence type="ECO:0000313" key="2">
    <source>
        <dbReference type="Proteomes" id="UP000009399"/>
    </source>
</evidence>
<protein>
    <submittedName>
        <fullName evidence="1">Uncharacterized protein</fullName>
    </submittedName>
</protein>
<organism evidence="1 2">
    <name type="scientific">Mesomycoplasma hyorhinis SK76</name>
    <dbReference type="NCBI Taxonomy" id="1118964"/>
    <lineage>
        <taxon>Bacteria</taxon>
        <taxon>Bacillati</taxon>
        <taxon>Mycoplasmatota</taxon>
        <taxon>Mycoplasmoidales</taxon>
        <taxon>Metamycoplasmataceae</taxon>
        <taxon>Mesomycoplasma</taxon>
    </lineage>
</organism>
<dbReference type="RefSeq" id="WP_013302314.1">
    <property type="nucleotide sequence ID" value="NC_019552.1"/>
</dbReference>